<dbReference type="InterPro" id="IPR013126">
    <property type="entry name" value="Hsp_70_fam"/>
</dbReference>
<dbReference type="PRINTS" id="PR00301">
    <property type="entry name" value="HEATSHOCK70"/>
</dbReference>
<protein>
    <recommendedName>
        <fullName evidence="6">Actin-like ATPase domain-containing protein</fullName>
    </recommendedName>
</protein>
<dbReference type="CDD" id="cd10170">
    <property type="entry name" value="ASKHA_NBD_HSP70"/>
    <property type="match status" value="1"/>
</dbReference>
<keyword evidence="5" id="KW-1185">Reference proteome</keyword>
<dbReference type="AlphaFoldDB" id="A0A8H4W3V2"/>
<feature type="region of interest" description="Disordered" evidence="3">
    <location>
        <begin position="1"/>
        <end position="148"/>
    </location>
</feature>
<feature type="compositionally biased region" description="Low complexity" evidence="3">
    <location>
        <begin position="84"/>
        <end position="99"/>
    </location>
</feature>
<comment type="caution">
    <text evidence="4">The sequence shown here is derived from an EMBL/GenBank/DDBJ whole genome shotgun (WGS) entry which is preliminary data.</text>
</comment>
<evidence type="ECO:0000256" key="3">
    <source>
        <dbReference type="SAM" id="MobiDB-lite"/>
    </source>
</evidence>
<dbReference type="EMBL" id="JAAMPI010000603">
    <property type="protein sequence ID" value="KAF4629984.1"/>
    <property type="molecule type" value="Genomic_DNA"/>
</dbReference>
<reference evidence="4 5" key="1">
    <citation type="submission" date="2020-03" db="EMBL/GenBank/DDBJ databases">
        <title>Draft Genome Sequence of Cudoniella acicularis.</title>
        <authorList>
            <person name="Buettner E."/>
            <person name="Kellner H."/>
        </authorList>
    </citation>
    <scope>NUCLEOTIDE SEQUENCE [LARGE SCALE GENOMIC DNA]</scope>
    <source>
        <strain evidence="4 5">DSM 108380</strain>
    </source>
</reference>
<dbReference type="OrthoDB" id="2963168at2759"/>
<dbReference type="InterPro" id="IPR043129">
    <property type="entry name" value="ATPase_NBD"/>
</dbReference>
<dbReference type="Gene3D" id="3.30.420.40">
    <property type="match status" value="3"/>
</dbReference>
<accession>A0A8H4W3V2</accession>
<proteinExistence type="predicted"/>
<gene>
    <name evidence="4" type="ORF">G7Y89_g8155</name>
</gene>
<evidence type="ECO:0000313" key="4">
    <source>
        <dbReference type="EMBL" id="KAF4629984.1"/>
    </source>
</evidence>
<evidence type="ECO:0000256" key="1">
    <source>
        <dbReference type="ARBA" id="ARBA00022741"/>
    </source>
</evidence>
<name>A0A8H4W3V2_9HELO</name>
<dbReference type="SUPFAM" id="SSF53067">
    <property type="entry name" value="Actin-like ATPase domain"/>
    <property type="match status" value="2"/>
</dbReference>
<feature type="compositionally biased region" description="Polar residues" evidence="3">
    <location>
        <begin position="20"/>
        <end position="38"/>
    </location>
</feature>
<organism evidence="4 5">
    <name type="scientific">Cudoniella acicularis</name>
    <dbReference type="NCBI Taxonomy" id="354080"/>
    <lineage>
        <taxon>Eukaryota</taxon>
        <taxon>Fungi</taxon>
        <taxon>Dikarya</taxon>
        <taxon>Ascomycota</taxon>
        <taxon>Pezizomycotina</taxon>
        <taxon>Leotiomycetes</taxon>
        <taxon>Helotiales</taxon>
        <taxon>Tricladiaceae</taxon>
        <taxon>Cudoniella</taxon>
    </lineage>
</organism>
<feature type="compositionally biased region" description="Low complexity" evidence="3">
    <location>
        <begin position="43"/>
        <end position="52"/>
    </location>
</feature>
<evidence type="ECO:0000313" key="5">
    <source>
        <dbReference type="Proteomes" id="UP000566819"/>
    </source>
</evidence>
<keyword evidence="2" id="KW-0067">ATP-binding</keyword>
<evidence type="ECO:0008006" key="6">
    <source>
        <dbReference type="Google" id="ProtNLM"/>
    </source>
</evidence>
<dbReference type="PANTHER" id="PTHR14187:SF79">
    <property type="entry name" value="HSP70 FAMILY PROTEIN (AFU_ORTHOLOGUE AFUA_1G15200)"/>
    <property type="match status" value="1"/>
</dbReference>
<dbReference type="PANTHER" id="PTHR14187">
    <property type="entry name" value="ALPHA KINASE/ELONGATION FACTOR 2 KINASE"/>
    <property type="match status" value="1"/>
</dbReference>
<evidence type="ECO:0000256" key="2">
    <source>
        <dbReference type="ARBA" id="ARBA00022840"/>
    </source>
</evidence>
<dbReference type="Pfam" id="PF00012">
    <property type="entry name" value="HSP70"/>
    <property type="match status" value="1"/>
</dbReference>
<dbReference type="GO" id="GO:0005524">
    <property type="term" value="F:ATP binding"/>
    <property type="evidence" value="ECO:0007669"/>
    <property type="project" value="UniProtKB-KW"/>
</dbReference>
<dbReference type="Gene3D" id="3.90.640.10">
    <property type="entry name" value="Actin, Chain A, domain 4"/>
    <property type="match status" value="1"/>
</dbReference>
<keyword evidence="1" id="KW-0547">Nucleotide-binding</keyword>
<sequence length="711" mass="77349">MSSMNSRFKSLGFGSKRKSSANVPTTSIAQNPNPTTPQLLPGTASSASSTTSLPMNHPGAGGRPPSYTNNYAPAPAGVGRTQSPLTTGTPRTPPTQMMGGPPPINTAASGYPPGHPAQGGMGPPPPAGGPPQYGGGPPQYGAPPPAGGSMAAAQYANRGAVEVEGAGRSKAQLIVGIDFGTTFSGVAFAFATNTEAKEDIITEWPGAGSYTKQKIPTVLYYDQYQKVVGWGPDIADALAPTGYPKPGVQKVEWFKLQLMLSEIDVAADYLFKLRQAMRNQLQKTLGEVFNREERNIRYYLTVPAIWNDAGKAATRAAAIQAGFLRDENDNRLTLITEPEAAALFCSKAGLLNLKVHDAVLIVDCGGGTVDLIAYEVEEESPFTVSECTAGSGDSCGSTALNRNFSNILRTKIRKMKLPDGSKTAGRVYAKCIMDFENRIKADFRNNNQKWAVDVGIEAEFPEAGIEEGYMTFTNEEILQCFEPVVNRILELVRNQIIAIQAQNRTLQNVLVVGGFGASEYLFQQIKLHVPPQFQSKVVRPMDSVAAIVKGAVTAGITERVVTSRVARRHYLMATLQPFKEGHHPEAYRVPSLDGKDRCKFTRQIFVQKGQRVKIGEPVKVSFFRQVAPGATLMYEDILYACDDDVCPEYTKDPRVKEVVTLTSDLSRKNLEKDFERMDTPQGTFYRVYFDIYLTLDGSEFNAELSYDSILA</sequence>
<dbReference type="GO" id="GO:0140662">
    <property type="term" value="F:ATP-dependent protein folding chaperone"/>
    <property type="evidence" value="ECO:0007669"/>
    <property type="project" value="InterPro"/>
</dbReference>
<dbReference type="Proteomes" id="UP000566819">
    <property type="component" value="Unassembled WGS sequence"/>
</dbReference>